<evidence type="ECO:0000313" key="2">
    <source>
        <dbReference type="Proteomes" id="UP000017246"/>
    </source>
</evidence>
<dbReference type="AlphaFoldDB" id="A0A0S4MM81"/>
<reference evidence="1" key="2">
    <citation type="submission" date="2015-11" db="EMBL/GenBank/DDBJ databases">
        <authorList>
            <person name="Zhang Y."/>
            <person name="Guo Z."/>
        </authorList>
    </citation>
    <scope>NUCLEOTIDE SEQUENCE</scope>
</reference>
<sequence>MNPISKNSVTERVYMLRIRESATTPSRRFDSCNLCVLLDTPQSLQAHKTRICIQSKEPVEPKVHEWYNNHGQP</sequence>
<reference evidence="1" key="1">
    <citation type="journal article" date="2013" name="Nature">
        <title>The genomes of four tapeworm species reveal adaptations to parasitism.</title>
        <authorList>
            <person name="Tsai I.J."/>
            <person name="Zarowiecki M."/>
            <person name="Holroyd N."/>
            <person name="Garciarrubio A."/>
            <person name="Sanchez-Flores A."/>
            <person name="Brooks K.L."/>
            <person name="Tracey A."/>
            <person name="Bobes R.J."/>
            <person name="Fragoso G."/>
            <person name="Sciutto E."/>
            <person name="Aslett M."/>
            <person name="Beasley H."/>
            <person name="Bennett H.M."/>
            <person name="Cai J."/>
            <person name="Camicia F."/>
            <person name="Clark R."/>
            <person name="Cucher M."/>
            <person name="De Silva N."/>
            <person name="Day T.A."/>
            <person name="Deplazes P."/>
            <person name="Estrada K."/>
            <person name="Fernandez C."/>
            <person name="Holland P.W."/>
            <person name="Hou J."/>
            <person name="Hu S."/>
            <person name="Huckvale T."/>
            <person name="Hung S.S."/>
            <person name="Kamenetzky L."/>
            <person name="Keane J.A."/>
            <person name="Kiss F."/>
            <person name="Koziol U."/>
            <person name="Lambert O."/>
            <person name="Liu K."/>
            <person name="Luo X."/>
            <person name="Luo Y."/>
            <person name="Macchiaroli N."/>
            <person name="Nichol S."/>
            <person name="Paps J."/>
            <person name="Parkinson J."/>
            <person name="Pouchkina-Stantcheva N."/>
            <person name="Riddiford N."/>
            <person name="Rosenzvit M."/>
            <person name="Salinas G."/>
            <person name="Wasmuth J.D."/>
            <person name="Zamanian M."/>
            <person name="Zheng Y."/>
            <person name="Cai X."/>
            <person name="Soberon X."/>
            <person name="Olson P.D."/>
            <person name="Laclette J.P."/>
            <person name="Brehm K."/>
            <person name="Berriman M."/>
            <person name="Garciarrubio A."/>
            <person name="Bobes R.J."/>
            <person name="Fragoso G."/>
            <person name="Sanchez-Flores A."/>
            <person name="Estrada K."/>
            <person name="Cevallos M.A."/>
            <person name="Morett E."/>
            <person name="Gonzalez V."/>
            <person name="Portillo T."/>
            <person name="Ochoa-Leyva A."/>
            <person name="Jose M.V."/>
            <person name="Sciutto E."/>
            <person name="Landa A."/>
            <person name="Jimenez L."/>
            <person name="Valdes V."/>
            <person name="Carrero J.C."/>
            <person name="Larralde C."/>
            <person name="Morales-Montor J."/>
            <person name="Limon-Lason J."/>
            <person name="Soberon X."/>
            <person name="Laclette J.P."/>
        </authorList>
    </citation>
    <scope>NUCLEOTIDE SEQUENCE [LARGE SCALE GENOMIC DNA]</scope>
</reference>
<proteinExistence type="predicted"/>
<dbReference type="Proteomes" id="UP000017246">
    <property type="component" value="Unassembled WGS sequence"/>
</dbReference>
<accession>A0A0S4MM81</accession>
<protein>
    <submittedName>
        <fullName evidence="1">CSEP0449 effector protein</fullName>
    </submittedName>
</protein>
<evidence type="ECO:0000313" key="1">
    <source>
        <dbReference type="EMBL" id="CUT98736.1"/>
    </source>
</evidence>
<keyword evidence="2" id="KW-1185">Reference proteome</keyword>
<organism evidence="1 2">
    <name type="scientific">Echinococcus multilocularis</name>
    <name type="common">Fox tapeworm</name>
    <dbReference type="NCBI Taxonomy" id="6211"/>
    <lineage>
        <taxon>Eukaryota</taxon>
        <taxon>Metazoa</taxon>
        <taxon>Spiralia</taxon>
        <taxon>Lophotrochozoa</taxon>
        <taxon>Platyhelminthes</taxon>
        <taxon>Cestoda</taxon>
        <taxon>Eucestoda</taxon>
        <taxon>Cyclophyllidea</taxon>
        <taxon>Taeniidae</taxon>
        <taxon>Echinococcus</taxon>
    </lineage>
</organism>
<name>A0A0S4MM81_ECHMU</name>
<dbReference type="EMBL" id="LN902844">
    <property type="protein sequence ID" value="CUT98736.1"/>
    <property type="molecule type" value="Genomic_DNA"/>
</dbReference>